<proteinExistence type="predicted"/>
<feature type="compositionally biased region" description="Basic residues" evidence="2">
    <location>
        <begin position="831"/>
        <end position="841"/>
    </location>
</feature>
<dbReference type="Pfam" id="PF07727">
    <property type="entry name" value="RVT_2"/>
    <property type="match status" value="1"/>
</dbReference>
<keyword evidence="1" id="KW-0064">Aspartyl protease</keyword>
<dbReference type="GO" id="GO:0004190">
    <property type="term" value="F:aspartic-type endopeptidase activity"/>
    <property type="evidence" value="ECO:0007669"/>
    <property type="project" value="UniProtKB-KW"/>
</dbReference>
<feature type="region of interest" description="Disordered" evidence="2">
    <location>
        <begin position="809"/>
        <end position="841"/>
    </location>
</feature>
<dbReference type="InterPro" id="IPR054722">
    <property type="entry name" value="PolX-like_BBD"/>
</dbReference>
<dbReference type="SUPFAM" id="SSF56672">
    <property type="entry name" value="DNA/RNA polymerases"/>
    <property type="match status" value="1"/>
</dbReference>
<evidence type="ECO:0000259" key="3">
    <source>
        <dbReference type="Pfam" id="PF07727"/>
    </source>
</evidence>
<sequence length="841" mass="96133">MAEEAGKVFGIEKFDDIYFAYWRMQIEDYLYGRKLNLPLLGTKLESMKAEEWEAMRMAVSNSTGKEKLKYNDIRDLIVAEEIRRRDAGETTGSGSSLNLETRGRETNLDQANKYNAGIVGKHGTLEGNAKNYIASDFGKVYLADGSTLDVVGLGDVRISLPNGSVWLLEKFRHIPDLRRNLIFVGQLDDEGHAILFVGGTWKITKRVRVLARGKKTGTLYMTSCPRDTIVVADARHPEKLELVHTDLWGPSPVASLRGSSTATYLINRGPSVSMEFRLPEEFGAVKRKIIRNRNVTFNEQVMYKDKSTIVSDVTEIDQKKSEFVNLDELTENENSSKWELAMKDEMNSLLENQTWELTELPVGKKVLHNKWVYRIKNEHDDSKRYKVRLVVKRFQQKEGIDYIEIFSPVVKMSTIGLVLGMVVAENLHLEQLDVKTTFFHGDLEEDLYMIKPEEFIVQGQENLVCKLRKSLYGLKQAPKQWYKKFDNFMHRIGFKRCEADHYCYVKYFDNSYIILLLYVDDMLIAGFDIEKINNLKKQLSKQFAMKDLVAAKQILGMRIIRDKANAKPVSTPLGSHFKLSKEQSPKTEEERDHMSKVPYALAIGNLMYAMVCTRPDIAHAVGVVSRFMSRPGKQHWEAVKWILRYLNGSLDTCLCFIGASLKLQGYVDADFAGDIDSRKSTTRFVFTLGEAEYVAATEAGKGMIWLHGFLDELECKKKTSQEDDDASVWSIQVNASIKDEDEEEAFEEEEDYREEIEYEEEEEEEYEENGGIVDELCEGMSKISVNENGIAAKSRGKHTRFVYNSDDELVEEEEEKGSPGVLHLKGLPTPKGKHLRFPTEE</sequence>
<protein>
    <submittedName>
        <fullName evidence="5">Uncharacterized protein</fullName>
    </submittedName>
</protein>
<gene>
    <name evidence="5" type="ORF">VITISV_026022</name>
</gene>
<feature type="region of interest" description="Disordered" evidence="2">
    <location>
        <begin position="739"/>
        <end position="769"/>
    </location>
</feature>
<organism evidence="5">
    <name type="scientific">Vitis vinifera</name>
    <name type="common">Grape</name>
    <dbReference type="NCBI Taxonomy" id="29760"/>
    <lineage>
        <taxon>Eukaryota</taxon>
        <taxon>Viridiplantae</taxon>
        <taxon>Streptophyta</taxon>
        <taxon>Embryophyta</taxon>
        <taxon>Tracheophyta</taxon>
        <taxon>Spermatophyta</taxon>
        <taxon>Magnoliopsida</taxon>
        <taxon>eudicotyledons</taxon>
        <taxon>Gunneridae</taxon>
        <taxon>Pentapetalae</taxon>
        <taxon>rosids</taxon>
        <taxon>Vitales</taxon>
        <taxon>Vitaceae</taxon>
        <taxon>Viteae</taxon>
        <taxon>Vitis</taxon>
    </lineage>
</organism>
<feature type="domain" description="Retrovirus-related Pol polyprotein from transposon TNT 1-94-like beta-barrel" evidence="4">
    <location>
        <begin position="134"/>
        <end position="191"/>
    </location>
</feature>
<dbReference type="EMBL" id="AM482584">
    <property type="protein sequence ID" value="CAN79682.1"/>
    <property type="molecule type" value="Genomic_DNA"/>
</dbReference>
<reference evidence="5" key="1">
    <citation type="journal article" date="2007" name="PLoS ONE">
        <title>The first genome sequence of an elite grapevine cultivar (Pinot noir Vitis vinifera L.): coping with a highly heterozygous genome.</title>
        <authorList>
            <person name="Velasco R."/>
            <person name="Zharkikh A."/>
            <person name="Troggio M."/>
            <person name="Cartwright D.A."/>
            <person name="Cestaro A."/>
            <person name="Pruss D."/>
            <person name="Pindo M."/>
            <person name="FitzGerald L.M."/>
            <person name="Vezzulli S."/>
            <person name="Reid J."/>
            <person name="Malacarne G."/>
            <person name="Iliev D."/>
            <person name="Coppola G."/>
            <person name="Wardell B."/>
            <person name="Micheletti D."/>
            <person name="Macalma T."/>
            <person name="Facci M."/>
            <person name="Mitchell J.T."/>
            <person name="Perazzolli M."/>
            <person name="Eldredge G."/>
            <person name="Gatto P."/>
            <person name="Oyzerski R."/>
            <person name="Moretto M."/>
            <person name="Gutin N."/>
            <person name="Stefanini M."/>
            <person name="Chen Y."/>
            <person name="Segala C."/>
            <person name="Davenport C."/>
            <person name="Dematte L."/>
            <person name="Mraz A."/>
            <person name="Battilana J."/>
            <person name="Stormo K."/>
            <person name="Costa F."/>
            <person name="Tao Q."/>
            <person name="Si-Ammour A."/>
            <person name="Harkins T."/>
            <person name="Lackey A."/>
            <person name="Perbost C."/>
            <person name="Taillon B."/>
            <person name="Stella A."/>
            <person name="Solovyev V."/>
            <person name="Fawcett J.A."/>
            <person name="Sterck L."/>
            <person name="Vandepoele K."/>
            <person name="Grando S.M."/>
            <person name="Toppo S."/>
            <person name="Moser C."/>
            <person name="Lanchbury J."/>
            <person name="Bogden R."/>
            <person name="Skolnick M."/>
            <person name="Sgaramella V."/>
            <person name="Bhatnagar S.K."/>
            <person name="Fontana P."/>
            <person name="Gutin A."/>
            <person name="Van de Peer Y."/>
            <person name="Salamini F."/>
            <person name="Viola R."/>
        </authorList>
    </citation>
    <scope>NUCLEOTIDE SEQUENCE</scope>
</reference>
<evidence type="ECO:0000259" key="4">
    <source>
        <dbReference type="Pfam" id="PF22936"/>
    </source>
</evidence>
<dbReference type="CDD" id="cd09272">
    <property type="entry name" value="RNase_HI_RT_Ty1"/>
    <property type="match status" value="1"/>
</dbReference>
<dbReference type="InterPro" id="IPR013103">
    <property type="entry name" value="RVT_2"/>
</dbReference>
<evidence type="ECO:0000256" key="1">
    <source>
        <dbReference type="ARBA" id="ARBA00022750"/>
    </source>
</evidence>
<feature type="domain" description="Reverse transcriptase Ty1/copia-type" evidence="3">
    <location>
        <begin position="352"/>
        <end position="563"/>
    </location>
</feature>
<evidence type="ECO:0000256" key="2">
    <source>
        <dbReference type="SAM" id="MobiDB-lite"/>
    </source>
</evidence>
<dbReference type="InterPro" id="IPR043502">
    <property type="entry name" value="DNA/RNA_pol_sf"/>
</dbReference>
<keyword evidence="1" id="KW-0645">Protease</keyword>
<dbReference type="ExpressionAtlas" id="A5C505">
    <property type="expression patterns" value="baseline and differential"/>
</dbReference>
<keyword evidence="1" id="KW-0378">Hydrolase</keyword>
<dbReference type="Pfam" id="PF22936">
    <property type="entry name" value="Pol_BBD"/>
    <property type="match status" value="1"/>
</dbReference>
<accession>A5C505</accession>
<name>A5C505_VITVI</name>
<dbReference type="PANTHER" id="PTHR47512:SF3">
    <property type="entry name" value="CHALCONE-FLAVONONE ISOMERASE FAMILY PROTEIN"/>
    <property type="match status" value="1"/>
</dbReference>
<feature type="compositionally biased region" description="Basic and acidic residues" evidence="2">
    <location>
        <begin position="579"/>
        <end position="593"/>
    </location>
</feature>
<feature type="region of interest" description="Disordered" evidence="2">
    <location>
        <begin position="573"/>
        <end position="593"/>
    </location>
</feature>
<dbReference type="PANTHER" id="PTHR47512">
    <property type="entry name" value="EXPRESSED PROTEIN"/>
    <property type="match status" value="1"/>
</dbReference>
<feature type="compositionally biased region" description="Acidic residues" evidence="2">
    <location>
        <begin position="739"/>
        <end position="768"/>
    </location>
</feature>
<dbReference type="AlphaFoldDB" id="A5C505"/>
<evidence type="ECO:0000313" key="5">
    <source>
        <dbReference type="EMBL" id="CAN79682.1"/>
    </source>
</evidence>